<proteinExistence type="predicted"/>
<evidence type="ECO:0000313" key="2">
    <source>
        <dbReference type="Proteomes" id="UP001178508"/>
    </source>
</evidence>
<evidence type="ECO:0000313" key="1">
    <source>
        <dbReference type="EMBL" id="CAJ1081709.1"/>
    </source>
</evidence>
<organism evidence="1 2">
    <name type="scientific">Xyrichtys novacula</name>
    <name type="common">Pearly razorfish</name>
    <name type="synonym">Hemipteronotus novacula</name>
    <dbReference type="NCBI Taxonomy" id="13765"/>
    <lineage>
        <taxon>Eukaryota</taxon>
        <taxon>Metazoa</taxon>
        <taxon>Chordata</taxon>
        <taxon>Craniata</taxon>
        <taxon>Vertebrata</taxon>
        <taxon>Euteleostomi</taxon>
        <taxon>Actinopterygii</taxon>
        <taxon>Neopterygii</taxon>
        <taxon>Teleostei</taxon>
        <taxon>Neoteleostei</taxon>
        <taxon>Acanthomorphata</taxon>
        <taxon>Eupercaria</taxon>
        <taxon>Labriformes</taxon>
        <taxon>Labridae</taxon>
        <taxon>Xyrichtys</taxon>
    </lineage>
</organism>
<sequence length="112" mass="13331">MFTFLCLFRYLTAAGYFLFFQRRPDKGTVIVTMNIHLTTFQQQQSSVTFMSRRTNKAFKVFDVFGQGVFLLQKSPQNLNKQIHIQLKNGENSLKENKVFKYLQKSDRWRRHG</sequence>
<accession>A0AAV1H8T5</accession>
<gene>
    <name evidence="1" type="ORF">XNOV1_A017664</name>
</gene>
<protein>
    <submittedName>
        <fullName evidence="1">Uncharacterized protein</fullName>
    </submittedName>
</protein>
<reference evidence="1" key="1">
    <citation type="submission" date="2023-08" db="EMBL/GenBank/DDBJ databases">
        <authorList>
            <person name="Alioto T."/>
            <person name="Alioto T."/>
            <person name="Gomez Garrido J."/>
        </authorList>
    </citation>
    <scope>NUCLEOTIDE SEQUENCE</scope>
</reference>
<keyword evidence="2" id="KW-1185">Reference proteome</keyword>
<dbReference type="Proteomes" id="UP001178508">
    <property type="component" value="Chromosome 20"/>
</dbReference>
<name>A0AAV1H8T5_XYRNO</name>
<dbReference type="AlphaFoldDB" id="A0AAV1H8T5"/>
<dbReference type="EMBL" id="OY660883">
    <property type="protein sequence ID" value="CAJ1081709.1"/>
    <property type="molecule type" value="Genomic_DNA"/>
</dbReference>